<dbReference type="PANTHER" id="PTHR15079">
    <property type="entry name" value="MYD88"/>
    <property type="match status" value="1"/>
</dbReference>
<dbReference type="SUPFAM" id="SSF52200">
    <property type="entry name" value="Toll/Interleukin receptor TIR domain"/>
    <property type="match status" value="1"/>
</dbReference>
<evidence type="ECO:0000256" key="3">
    <source>
        <dbReference type="ARBA" id="ARBA00023198"/>
    </source>
</evidence>
<feature type="domain" description="Death" evidence="5">
    <location>
        <begin position="44"/>
        <end position="107"/>
    </location>
</feature>
<dbReference type="InterPro" id="IPR035897">
    <property type="entry name" value="Toll_tir_struct_dom_sf"/>
</dbReference>
<dbReference type="GO" id="GO:0070976">
    <property type="term" value="F:TIR domain binding"/>
    <property type="evidence" value="ECO:0007669"/>
    <property type="project" value="InterPro"/>
</dbReference>
<dbReference type="RefSeq" id="XP_026742530.1">
    <property type="nucleotide sequence ID" value="XM_026886729.1"/>
</dbReference>
<proteinExistence type="predicted"/>
<dbReference type="GO" id="GO:0002755">
    <property type="term" value="P:MyD88-dependent toll-like receptor signaling pathway"/>
    <property type="evidence" value="ECO:0007669"/>
    <property type="project" value="InterPro"/>
</dbReference>
<gene>
    <name evidence="8" type="primary">LOC113504445</name>
</gene>
<evidence type="ECO:0000256" key="1">
    <source>
        <dbReference type="ARBA" id="ARBA00004496"/>
    </source>
</evidence>
<dbReference type="SUPFAM" id="SSF47986">
    <property type="entry name" value="DEATH domain"/>
    <property type="match status" value="1"/>
</dbReference>
<dbReference type="GO" id="GO:0050830">
    <property type="term" value="P:defense response to Gram-positive bacterium"/>
    <property type="evidence" value="ECO:0007669"/>
    <property type="project" value="TreeGrafter"/>
</dbReference>
<evidence type="ECO:0000313" key="7">
    <source>
        <dbReference type="Proteomes" id="UP000322000"/>
    </source>
</evidence>
<keyword evidence="7" id="KW-1185">Reference proteome</keyword>
<reference evidence="8" key="1">
    <citation type="submission" date="2025-08" db="UniProtKB">
        <authorList>
            <consortium name="RefSeq"/>
        </authorList>
    </citation>
    <scope>IDENTIFICATION</scope>
</reference>
<dbReference type="KEGG" id="tnl:113504445"/>
<dbReference type="InterPro" id="IPR000488">
    <property type="entry name" value="Death_dom"/>
</dbReference>
<sequence>MKADNEIHSLPVSCLPLRSRELLTCLLDTPKIIPTDGPEKLPRDWRGLAYLVNVSSEKAAYIQMRPNKTIEVLDIWQQDRTATIGQLLNHLVRLDRYDVHDDLSEDLREAMKRGELVVNRQNQIAINNNNNNTSNSNQEQVFRAITYDDRPGHEQHYDAFVLYAKEDKAFVNELLERMRAEGFQMCTEDSLQAGHMTPYAPVAQLISERCKRIILVCSPEFLSSQANTFYRDYAQAVSIESSYHKIIPIMYRECQLPSHLAFYHKLYYNEDEERALYDFWQKLKQSLELARGAGPRRLLAPPGPRLLAAPGPRLLAPPGPPPPPQINIVELPPSSYLNDYLDENLFLPSTNRSISMNDLDCLNTDSMKGESRSLCSVSQRSGSSDEKKKKPGKLTRILNTLKLKKPKKTIMIAH</sequence>
<dbReference type="AlphaFoldDB" id="A0A7E5WP46"/>
<organism evidence="7 8">
    <name type="scientific">Trichoplusia ni</name>
    <name type="common">Cabbage looper</name>
    <dbReference type="NCBI Taxonomy" id="7111"/>
    <lineage>
        <taxon>Eukaryota</taxon>
        <taxon>Metazoa</taxon>
        <taxon>Ecdysozoa</taxon>
        <taxon>Arthropoda</taxon>
        <taxon>Hexapoda</taxon>
        <taxon>Insecta</taxon>
        <taxon>Pterygota</taxon>
        <taxon>Neoptera</taxon>
        <taxon>Endopterygota</taxon>
        <taxon>Lepidoptera</taxon>
        <taxon>Glossata</taxon>
        <taxon>Ditrysia</taxon>
        <taxon>Noctuoidea</taxon>
        <taxon>Noctuidae</taxon>
        <taxon>Plusiinae</taxon>
        <taxon>Trichoplusia</taxon>
    </lineage>
</organism>
<dbReference type="Gene3D" id="3.40.50.10140">
    <property type="entry name" value="Toll/interleukin-1 receptor homology (TIR) domain"/>
    <property type="match status" value="1"/>
</dbReference>
<dbReference type="PROSITE" id="PS50017">
    <property type="entry name" value="DEATH_DOMAIN"/>
    <property type="match status" value="1"/>
</dbReference>
<evidence type="ECO:0000259" key="6">
    <source>
        <dbReference type="PROSITE" id="PS50104"/>
    </source>
</evidence>
<dbReference type="GO" id="GO:0045087">
    <property type="term" value="P:innate immune response"/>
    <property type="evidence" value="ECO:0007669"/>
    <property type="project" value="TreeGrafter"/>
</dbReference>
<dbReference type="InterPro" id="IPR000157">
    <property type="entry name" value="TIR_dom"/>
</dbReference>
<dbReference type="GO" id="GO:0008063">
    <property type="term" value="P:Toll signaling pathway"/>
    <property type="evidence" value="ECO:0007669"/>
    <property type="project" value="TreeGrafter"/>
</dbReference>
<feature type="compositionally biased region" description="Polar residues" evidence="4">
    <location>
        <begin position="373"/>
        <end position="382"/>
    </location>
</feature>
<dbReference type="GeneID" id="113504445"/>
<dbReference type="Proteomes" id="UP000322000">
    <property type="component" value="Chromosome 22"/>
</dbReference>
<dbReference type="GO" id="GO:0035325">
    <property type="term" value="F:Toll-like receptor binding"/>
    <property type="evidence" value="ECO:0007669"/>
    <property type="project" value="TreeGrafter"/>
</dbReference>
<protein>
    <submittedName>
        <fullName evidence="8">Myeloid differentiation primary response protein MyD88-like</fullName>
    </submittedName>
</protein>
<evidence type="ECO:0000256" key="4">
    <source>
        <dbReference type="SAM" id="MobiDB-lite"/>
    </source>
</evidence>
<dbReference type="InterPro" id="IPR011029">
    <property type="entry name" value="DEATH-like_dom_sf"/>
</dbReference>
<dbReference type="OrthoDB" id="10037120at2759"/>
<comment type="subcellular location">
    <subcellularLocation>
        <location evidence="1">Cytoplasm</location>
    </subcellularLocation>
</comment>
<dbReference type="Pfam" id="PF00531">
    <property type="entry name" value="Death"/>
    <property type="match status" value="1"/>
</dbReference>
<feature type="domain" description="TIR" evidence="6">
    <location>
        <begin position="155"/>
        <end position="287"/>
    </location>
</feature>
<dbReference type="InterPro" id="IPR017281">
    <property type="entry name" value="Myelin_different_resp_MyD88"/>
</dbReference>
<evidence type="ECO:0000256" key="2">
    <source>
        <dbReference type="ARBA" id="ARBA00022490"/>
    </source>
</evidence>
<evidence type="ECO:0000313" key="8">
    <source>
        <dbReference type="RefSeq" id="XP_026742530.1"/>
    </source>
</evidence>
<keyword evidence="2" id="KW-0963">Cytoplasm</keyword>
<dbReference type="Gene3D" id="1.10.533.10">
    <property type="entry name" value="Death Domain, Fas"/>
    <property type="match status" value="1"/>
</dbReference>
<dbReference type="GO" id="GO:0043123">
    <property type="term" value="P:positive regulation of canonical NF-kappaB signal transduction"/>
    <property type="evidence" value="ECO:0007669"/>
    <property type="project" value="InterPro"/>
</dbReference>
<dbReference type="GO" id="GO:0005737">
    <property type="term" value="C:cytoplasm"/>
    <property type="evidence" value="ECO:0007669"/>
    <property type="project" value="UniProtKB-SubCell"/>
</dbReference>
<dbReference type="Pfam" id="PF13676">
    <property type="entry name" value="TIR_2"/>
    <property type="match status" value="1"/>
</dbReference>
<dbReference type="InParanoid" id="A0A7E5WP46"/>
<dbReference type="PROSITE" id="PS50104">
    <property type="entry name" value="TIR"/>
    <property type="match status" value="1"/>
</dbReference>
<dbReference type="FunCoup" id="A0A7E5WP46">
    <property type="interactions" value="384"/>
</dbReference>
<name>A0A7E5WP46_TRINI</name>
<dbReference type="PANTHER" id="PTHR15079:SF3">
    <property type="entry name" value="MYELOID DIFFERENTIATION PRIMARY RESPONSE PROTEIN MYD88"/>
    <property type="match status" value="1"/>
</dbReference>
<dbReference type="GO" id="GO:0034142">
    <property type="term" value="P:toll-like receptor 4 signaling pathway"/>
    <property type="evidence" value="ECO:0007669"/>
    <property type="project" value="TreeGrafter"/>
</dbReference>
<feature type="region of interest" description="Disordered" evidence="4">
    <location>
        <begin position="367"/>
        <end position="391"/>
    </location>
</feature>
<dbReference type="GO" id="GO:0005886">
    <property type="term" value="C:plasma membrane"/>
    <property type="evidence" value="ECO:0007669"/>
    <property type="project" value="TreeGrafter"/>
</dbReference>
<evidence type="ECO:0000259" key="5">
    <source>
        <dbReference type="PROSITE" id="PS50017"/>
    </source>
</evidence>
<keyword evidence="3" id="KW-0395">Inflammatory response</keyword>
<accession>A0A7E5WP46</accession>